<feature type="region of interest" description="Disordered" evidence="6">
    <location>
        <begin position="714"/>
        <end position="742"/>
    </location>
</feature>
<evidence type="ECO:0000313" key="9">
    <source>
        <dbReference type="Proteomes" id="UP000030744"/>
    </source>
</evidence>
<dbReference type="VEuPathDB" id="ToxoDB:EMH_0026810"/>
<feature type="compositionally biased region" description="Basic and acidic residues" evidence="6">
    <location>
        <begin position="414"/>
        <end position="437"/>
    </location>
</feature>
<dbReference type="Gene3D" id="1.10.1580.10">
    <property type="match status" value="1"/>
</dbReference>
<evidence type="ECO:0000256" key="2">
    <source>
        <dbReference type="ARBA" id="ARBA00022490"/>
    </source>
</evidence>
<dbReference type="InterPro" id="IPR027417">
    <property type="entry name" value="P-loop_NTPase"/>
</dbReference>
<dbReference type="GeneID" id="25377547"/>
<dbReference type="GO" id="GO:0003924">
    <property type="term" value="F:GTPase activity"/>
    <property type="evidence" value="ECO:0007669"/>
    <property type="project" value="InterPro"/>
</dbReference>
<reference evidence="8" key="2">
    <citation type="submission" date="2013-10" db="EMBL/GenBank/DDBJ databases">
        <authorList>
            <person name="Aslett M."/>
        </authorList>
    </citation>
    <scope>NUCLEOTIDE SEQUENCE [LARGE SCALE GENOMIC DNA]</scope>
    <source>
        <strain evidence="8">Houghton</strain>
    </source>
</reference>
<evidence type="ECO:0000256" key="4">
    <source>
        <dbReference type="ARBA" id="ARBA00022801"/>
    </source>
</evidence>
<dbReference type="PANTHER" id="PTHR45709">
    <property type="entry name" value="LARGE SUBUNIT GTPASE 1 HOMOLOG-RELATED"/>
    <property type="match status" value="1"/>
</dbReference>
<evidence type="ECO:0000256" key="6">
    <source>
        <dbReference type="SAM" id="MobiDB-lite"/>
    </source>
</evidence>
<dbReference type="EMBL" id="HG688671">
    <property type="protein sequence ID" value="CDJ35548.1"/>
    <property type="molecule type" value="Genomic_DNA"/>
</dbReference>
<feature type="compositionally biased region" description="Polar residues" evidence="6">
    <location>
        <begin position="244"/>
        <end position="256"/>
    </location>
</feature>
<dbReference type="PANTHER" id="PTHR45709:SF2">
    <property type="entry name" value="LARGE SUBUNIT GTPASE 1 HOMOLOG"/>
    <property type="match status" value="1"/>
</dbReference>
<dbReference type="SUPFAM" id="SSF52540">
    <property type="entry name" value="P-loop containing nucleoside triphosphate hydrolases"/>
    <property type="match status" value="1"/>
</dbReference>
<dbReference type="Proteomes" id="UP000030744">
    <property type="component" value="Unassembled WGS sequence"/>
</dbReference>
<dbReference type="InterPro" id="IPR030378">
    <property type="entry name" value="G_CP_dom"/>
</dbReference>
<comment type="subcellular location">
    <subcellularLocation>
        <location evidence="1">Cytoplasm</location>
    </subcellularLocation>
</comment>
<name>U6KJA9_9EIME</name>
<dbReference type="InterPro" id="IPR043358">
    <property type="entry name" value="GNL1-like"/>
</dbReference>
<feature type="compositionally biased region" description="Acidic residues" evidence="6">
    <location>
        <begin position="201"/>
        <end position="212"/>
    </location>
</feature>
<feature type="region of interest" description="Disordered" evidence="6">
    <location>
        <begin position="1"/>
        <end position="31"/>
    </location>
</feature>
<evidence type="ECO:0000256" key="1">
    <source>
        <dbReference type="ARBA" id="ARBA00004496"/>
    </source>
</evidence>
<evidence type="ECO:0000256" key="3">
    <source>
        <dbReference type="ARBA" id="ARBA00022741"/>
    </source>
</evidence>
<dbReference type="CDD" id="cd01857">
    <property type="entry name" value="HSR1_MMR1"/>
    <property type="match status" value="1"/>
</dbReference>
<evidence type="ECO:0000256" key="5">
    <source>
        <dbReference type="ARBA" id="ARBA00023134"/>
    </source>
</evidence>
<evidence type="ECO:0000313" key="8">
    <source>
        <dbReference type="EMBL" id="CDJ35548.1"/>
    </source>
</evidence>
<evidence type="ECO:0000259" key="7">
    <source>
        <dbReference type="PROSITE" id="PS51721"/>
    </source>
</evidence>
<reference evidence="8" key="1">
    <citation type="submission" date="2013-10" db="EMBL/GenBank/DDBJ databases">
        <title>Genomic analysis of the causative agents of coccidiosis in chickens.</title>
        <authorList>
            <person name="Reid A.J."/>
            <person name="Blake D."/>
            <person name="Billington K."/>
            <person name="Browne H."/>
            <person name="Dunn M."/>
            <person name="Hung S."/>
            <person name="Kawahara F."/>
            <person name="Miranda-Saavedra D."/>
            <person name="Mourier T."/>
            <person name="Nagra H."/>
            <person name="Otto T.D."/>
            <person name="Rawlings N."/>
            <person name="Sanchez A."/>
            <person name="Sanders M."/>
            <person name="Subramaniam C."/>
            <person name="Tay Y."/>
            <person name="Dear P."/>
            <person name="Doerig C."/>
            <person name="Gruber A."/>
            <person name="Parkinson J."/>
            <person name="Shirley M."/>
            <person name="Wan K.L."/>
            <person name="Berriman M."/>
            <person name="Tomley F."/>
            <person name="Pain A."/>
        </authorList>
    </citation>
    <scope>NUCLEOTIDE SEQUENCE [LARGE SCALE GENOMIC DNA]</scope>
    <source>
        <strain evidence="8">Houghton</strain>
    </source>
</reference>
<dbReference type="GO" id="GO:0005829">
    <property type="term" value="C:cytosol"/>
    <property type="evidence" value="ECO:0007669"/>
    <property type="project" value="TreeGrafter"/>
</dbReference>
<dbReference type="OrthoDB" id="61815at2759"/>
<dbReference type="Pfam" id="PF01926">
    <property type="entry name" value="MMR_HSR1"/>
    <property type="match status" value="1"/>
</dbReference>
<feature type="domain" description="CP-type G" evidence="7">
    <location>
        <begin position="318"/>
        <end position="552"/>
    </location>
</feature>
<feature type="region of interest" description="Disordered" evidence="6">
    <location>
        <begin position="171"/>
        <end position="282"/>
    </location>
</feature>
<dbReference type="GO" id="GO:0005525">
    <property type="term" value="F:GTP binding"/>
    <property type="evidence" value="ECO:0007669"/>
    <property type="project" value="UniProtKB-KW"/>
</dbReference>
<dbReference type="AlphaFoldDB" id="U6KJA9"/>
<feature type="compositionally biased region" description="Basic and acidic residues" evidence="6">
    <location>
        <begin position="21"/>
        <end position="31"/>
    </location>
</feature>
<dbReference type="Gene3D" id="3.40.50.300">
    <property type="entry name" value="P-loop containing nucleotide triphosphate hydrolases"/>
    <property type="match status" value="1"/>
</dbReference>
<accession>U6KJA9</accession>
<gene>
    <name evidence="8" type="ORF">EMH_0026810</name>
</gene>
<organism evidence="8 9">
    <name type="scientific">Eimeria mitis</name>
    <dbReference type="NCBI Taxonomy" id="44415"/>
    <lineage>
        <taxon>Eukaryota</taxon>
        <taxon>Sar</taxon>
        <taxon>Alveolata</taxon>
        <taxon>Apicomplexa</taxon>
        <taxon>Conoidasida</taxon>
        <taxon>Coccidia</taxon>
        <taxon>Eucoccidiorida</taxon>
        <taxon>Eimeriorina</taxon>
        <taxon>Eimeriidae</taxon>
        <taxon>Eimeria</taxon>
    </lineage>
</organism>
<keyword evidence="4" id="KW-0378">Hydrolase</keyword>
<protein>
    <recommendedName>
        <fullName evidence="7">CP-type G domain-containing protein</fullName>
    </recommendedName>
</protein>
<dbReference type="PROSITE" id="PS51721">
    <property type="entry name" value="G_CP"/>
    <property type="match status" value="1"/>
</dbReference>
<dbReference type="RefSeq" id="XP_013358126.1">
    <property type="nucleotide sequence ID" value="XM_013502672.1"/>
</dbReference>
<sequence>MPPSGRKSGGKGRTLSGSNPEKGRSLSKHPEQYLRSIIERSGLDEYISTSLAAQDSFSVDRYAARLLQEPTAPLIVSKTSTEGTATRAAYYIEGTEVPIPRRPVLFSRRMAEECKNAVSKDRTTGGVTQATRSRRRRNRARVKLLLAGKMEEATIQNIQFVRQQRDALHRRFQKAREAKSRRRQSRLAMHEGASAVRLGTEDADTGSEDQWEVDSAATVTEEGERGELEEGASDPSEPDRDDVSSATDPSSSISVTSEEEDPAANPSPSHPTAPRIPKTAAELDEVERDGFLKWRRMLANMEEEGVVLTPYERNIEVWRQLWRVIERSDLVLQIVDGRSPMFFRCKDLEKYIKEVSANKRVILVVNKSDLLPPVVREKWSQYFAENGVEAVFFSALRELEQCEQTTQEHFPGSAHRDREKENQLKRDDGDPVQKADEAATEPTSVLHVPGGETAADLHKDVITCDSLVKLLLKYRDEFFSKRRLDEDTEPSEDFVVGMVGYPNVGKSSLINALLCMKKVSVSQQPGKTRRLQTIPLKGRGIVLCDCPGLVFPKAVASKHLLVLNGVVPVDEMRGDYLPSVQLICDAIPYTLIRHYGITADAYRAAYNCSQYNVGKEGHRRTNALMGRLERIEALHVLAAVATHRHFVSGGKGGQLDLYRAAKLILRDFTTGRLRRCHLPGGTVYGKDEEIANIDMFLAAVWTSVETRIAGADTSKVAPCSAEPGRDKRKSGKERSQHPQMNPVDVLHELEQDADLLDVLGSGGNSQTVGGNAPCAMTKRKARQIQKQILKGKGRSSLGGLPHRL</sequence>
<keyword evidence="3" id="KW-0547">Nucleotide-binding</keyword>
<keyword evidence="2" id="KW-0963">Cytoplasm</keyword>
<keyword evidence="5" id="KW-0342">GTP-binding</keyword>
<proteinExistence type="predicted"/>
<keyword evidence="9" id="KW-1185">Reference proteome</keyword>
<dbReference type="InterPro" id="IPR023179">
    <property type="entry name" value="GTP-bd_ortho_bundle_sf"/>
</dbReference>
<dbReference type="InterPro" id="IPR006073">
    <property type="entry name" value="GTP-bd"/>
</dbReference>
<feature type="region of interest" description="Disordered" evidence="6">
    <location>
        <begin position="404"/>
        <end position="448"/>
    </location>
</feature>